<protein>
    <recommendedName>
        <fullName evidence="3">DUF4440 domain-containing protein</fullName>
    </recommendedName>
</protein>
<evidence type="ECO:0000313" key="2">
    <source>
        <dbReference type="Proteomes" id="UP000059419"/>
    </source>
</evidence>
<dbReference type="Proteomes" id="UP000059419">
    <property type="component" value="Chromosome 1"/>
</dbReference>
<dbReference type="AlphaFoldDB" id="A0A0U5L0H0"/>
<dbReference type="OrthoDB" id="8912060at2"/>
<dbReference type="PATRIC" id="fig|1619313.3.peg.1133"/>
<reference evidence="2" key="1">
    <citation type="submission" date="2015-11" db="EMBL/GenBank/DDBJ databases">
        <authorList>
            <person name="Blom J."/>
        </authorList>
    </citation>
    <scope>NUCLEOTIDE SEQUENCE [LARGE SCALE GENOMIC DNA]</scope>
</reference>
<evidence type="ECO:0000313" key="1">
    <source>
        <dbReference type="EMBL" id="CUU23327.1"/>
    </source>
</evidence>
<evidence type="ECO:0008006" key="3">
    <source>
        <dbReference type="Google" id="ProtNLM"/>
    </source>
</evidence>
<keyword evidence="2" id="KW-1185">Reference proteome</keyword>
<dbReference type="KEGG" id="ege:EM595_1091"/>
<gene>
    <name evidence="1" type="ORF">EM595_1091</name>
</gene>
<name>A0A0U5L0H0_9GAMM</name>
<organism evidence="1 2">
    <name type="scientific">Duffyella gerundensis</name>
    <dbReference type="NCBI Taxonomy" id="1619313"/>
    <lineage>
        <taxon>Bacteria</taxon>
        <taxon>Pseudomonadati</taxon>
        <taxon>Pseudomonadota</taxon>
        <taxon>Gammaproteobacteria</taxon>
        <taxon>Enterobacterales</taxon>
        <taxon>Erwiniaceae</taxon>
        <taxon>Duffyella</taxon>
    </lineage>
</organism>
<dbReference type="SUPFAM" id="SSF54427">
    <property type="entry name" value="NTF2-like"/>
    <property type="match status" value="1"/>
</dbReference>
<sequence>MTDMVQEAKHSVVVVHQLIERIFNNASESEETLNLFLSYFHPSFMLITPAGQRLSLTAMEALFRGLKGQREGVRIATGEYEILSQNGTDVVIQYCELQMRNGETQKRIAVAILDCSTANPRWRYLQETLCA</sequence>
<dbReference type="InterPro" id="IPR032710">
    <property type="entry name" value="NTF2-like_dom_sf"/>
</dbReference>
<proteinExistence type="predicted"/>
<dbReference type="RefSeq" id="WP_067428695.1">
    <property type="nucleotide sequence ID" value="NZ_CP072598.1"/>
</dbReference>
<dbReference type="Gene3D" id="3.10.450.50">
    <property type="match status" value="1"/>
</dbReference>
<dbReference type="EMBL" id="LN907827">
    <property type="protein sequence ID" value="CUU23327.1"/>
    <property type="molecule type" value="Genomic_DNA"/>
</dbReference>
<dbReference type="GeneID" id="84613872"/>
<accession>A0A0U5L0H0</accession>